<keyword evidence="2" id="KW-1185">Reference proteome</keyword>
<dbReference type="EMBL" id="ML987190">
    <property type="protein sequence ID" value="KAF2254159.1"/>
    <property type="molecule type" value="Genomic_DNA"/>
</dbReference>
<dbReference type="Proteomes" id="UP000800094">
    <property type="component" value="Unassembled WGS sequence"/>
</dbReference>
<feature type="non-terminal residue" evidence="1">
    <location>
        <position position="73"/>
    </location>
</feature>
<dbReference type="RefSeq" id="XP_033689163.1">
    <property type="nucleotide sequence ID" value="XM_033822630.1"/>
</dbReference>
<accession>A0A6A6IUR3</accession>
<sequence>MPLLDLSNELLCLVSENLLSESDINALARTDRLLYDLTNIHLYRYNVQHSDSSALLWAAKHGQLSTAQKLLEE</sequence>
<dbReference type="OrthoDB" id="4772757at2759"/>
<gene>
    <name evidence="1" type="ORF">BU26DRAFT_385809</name>
</gene>
<evidence type="ECO:0008006" key="3">
    <source>
        <dbReference type="Google" id="ProtNLM"/>
    </source>
</evidence>
<evidence type="ECO:0000313" key="2">
    <source>
        <dbReference type="Proteomes" id="UP000800094"/>
    </source>
</evidence>
<reference evidence="1" key="1">
    <citation type="journal article" date="2020" name="Stud. Mycol.">
        <title>101 Dothideomycetes genomes: a test case for predicting lifestyles and emergence of pathogens.</title>
        <authorList>
            <person name="Haridas S."/>
            <person name="Albert R."/>
            <person name="Binder M."/>
            <person name="Bloem J."/>
            <person name="Labutti K."/>
            <person name="Salamov A."/>
            <person name="Andreopoulos B."/>
            <person name="Baker S."/>
            <person name="Barry K."/>
            <person name="Bills G."/>
            <person name="Bluhm B."/>
            <person name="Cannon C."/>
            <person name="Castanera R."/>
            <person name="Culley D."/>
            <person name="Daum C."/>
            <person name="Ezra D."/>
            <person name="Gonzalez J."/>
            <person name="Henrissat B."/>
            <person name="Kuo A."/>
            <person name="Liang C."/>
            <person name="Lipzen A."/>
            <person name="Lutzoni F."/>
            <person name="Magnuson J."/>
            <person name="Mondo S."/>
            <person name="Nolan M."/>
            <person name="Ohm R."/>
            <person name="Pangilinan J."/>
            <person name="Park H.-J."/>
            <person name="Ramirez L."/>
            <person name="Alfaro M."/>
            <person name="Sun H."/>
            <person name="Tritt A."/>
            <person name="Yoshinaga Y."/>
            <person name="Zwiers L.-H."/>
            <person name="Turgeon B."/>
            <person name="Goodwin S."/>
            <person name="Spatafora J."/>
            <person name="Crous P."/>
            <person name="Grigoriev I."/>
        </authorList>
    </citation>
    <scope>NUCLEOTIDE SEQUENCE</scope>
    <source>
        <strain evidence="1">CBS 122368</strain>
    </source>
</reference>
<dbReference type="GeneID" id="54575960"/>
<name>A0A6A6IUR3_9PLEO</name>
<evidence type="ECO:0000313" key="1">
    <source>
        <dbReference type="EMBL" id="KAF2254159.1"/>
    </source>
</evidence>
<protein>
    <recommendedName>
        <fullName evidence="3">F-box domain-containing protein</fullName>
    </recommendedName>
</protein>
<organism evidence="1 2">
    <name type="scientific">Trematosphaeria pertusa</name>
    <dbReference type="NCBI Taxonomy" id="390896"/>
    <lineage>
        <taxon>Eukaryota</taxon>
        <taxon>Fungi</taxon>
        <taxon>Dikarya</taxon>
        <taxon>Ascomycota</taxon>
        <taxon>Pezizomycotina</taxon>
        <taxon>Dothideomycetes</taxon>
        <taxon>Pleosporomycetidae</taxon>
        <taxon>Pleosporales</taxon>
        <taxon>Massarineae</taxon>
        <taxon>Trematosphaeriaceae</taxon>
        <taxon>Trematosphaeria</taxon>
    </lineage>
</organism>
<dbReference type="AlphaFoldDB" id="A0A6A6IUR3"/>
<proteinExistence type="predicted"/>